<dbReference type="AlphaFoldDB" id="A0AAD8V9D9"/>
<organism evidence="2 3">
    <name type="scientific">Colletotrichum navitas</name>
    <dbReference type="NCBI Taxonomy" id="681940"/>
    <lineage>
        <taxon>Eukaryota</taxon>
        <taxon>Fungi</taxon>
        <taxon>Dikarya</taxon>
        <taxon>Ascomycota</taxon>
        <taxon>Pezizomycotina</taxon>
        <taxon>Sordariomycetes</taxon>
        <taxon>Hypocreomycetidae</taxon>
        <taxon>Glomerellales</taxon>
        <taxon>Glomerellaceae</taxon>
        <taxon>Colletotrichum</taxon>
        <taxon>Colletotrichum graminicola species complex</taxon>
    </lineage>
</organism>
<feature type="region of interest" description="Disordered" evidence="1">
    <location>
        <begin position="157"/>
        <end position="178"/>
    </location>
</feature>
<protein>
    <submittedName>
        <fullName evidence="2">Uncharacterized protein</fullName>
    </submittedName>
</protein>
<dbReference type="EMBL" id="JAHLJV010000006">
    <property type="protein sequence ID" value="KAK1597874.1"/>
    <property type="molecule type" value="Genomic_DNA"/>
</dbReference>
<gene>
    <name evidence="2" type="ORF">LY79DRAFT_539349</name>
</gene>
<keyword evidence="3" id="KW-1185">Reference proteome</keyword>
<accession>A0AAD8V9D9</accession>
<evidence type="ECO:0000313" key="2">
    <source>
        <dbReference type="EMBL" id="KAK1597874.1"/>
    </source>
</evidence>
<dbReference type="Proteomes" id="UP001230504">
    <property type="component" value="Unassembled WGS sequence"/>
</dbReference>
<dbReference type="RefSeq" id="XP_060418620.1">
    <property type="nucleotide sequence ID" value="XM_060556814.1"/>
</dbReference>
<feature type="compositionally biased region" description="Polar residues" evidence="1">
    <location>
        <begin position="1"/>
        <end position="10"/>
    </location>
</feature>
<feature type="compositionally biased region" description="Basic residues" evidence="1">
    <location>
        <begin position="11"/>
        <end position="21"/>
    </location>
</feature>
<evidence type="ECO:0000313" key="3">
    <source>
        <dbReference type="Proteomes" id="UP001230504"/>
    </source>
</evidence>
<proteinExistence type="predicted"/>
<name>A0AAD8V9D9_9PEZI</name>
<dbReference type="GeneID" id="85441054"/>
<evidence type="ECO:0000256" key="1">
    <source>
        <dbReference type="SAM" id="MobiDB-lite"/>
    </source>
</evidence>
<reference evidence="2" key="1">
    <citation type="submission" date="2021-06" db="EMBL/GenBank/DDBJ databases">
        <title>Comparative genomics, transcriptomics and evolutionary studies reveal genomic signatures of adaptation to plant cell wall in hemibiotrophic fungi.</title>
        <authorList>
            <consortium name="DOE Joint Genome Institute"/>
            <person name="Baroncelli R."/>
            <person name="Diaz J.F."/>
            <person name="Benocci T."/>
            <person name="Peng M."/>
            <person name="Battaglia E."/>
            <person name="Haridas S."/>
            <person name="Andreopoulos W."/>
            <person name="Labutti K."/>
            <person name="Pangilinan J."/>
            <person name="Floch G.L."/>
            <person name="Makela M.R."/>
            <person name="Henrissat B."/>
            <person name="Grigoriev I.V."/>
            <person name="Crouch J.A."/>
            <person name="De Vries R.P."/>
            <person name="Sukno S.A."/>
            <person name="Thon M.R."/>
        </authorList>
    </citation>
    <scope>NUCLEOTIDE SEQUENCE</scope>
    <source>
        <strain evidence="2">CBS 125086</strain>
    </source>
</reference>
<comment type="caution">
    <text evidence="2">The sequence shown here is derived from an EMBL/GenBank/DDBJ whole genome shotgun (WGS) entry which is preliminary data.</text>
</comment>
<feature type="region of interest" description="Disordered" evidence="1">
    <location>
        <begin position="1"/>
        <end position="21"/>
    </location>
</feature>
<sequence>MRQLPSQTRQGHSRTKSKKSVYLRSVQSVSSVSTIMTQAMRDPHRGKEPRHAQVISGNHNQLTIISTRSPEHPTPRGLYVPVCFRRGASRFVYVRPFVQIFLICGGRVVVLAGGTALRQHAVVLDMYLLEIFHVRKPQYFEAMRKVLWSKESLPRVSQDSDEPRARTKTASQRIVCSG</sequence>
<feature type="compositionally biased region" description="Polar residues" evidence="1">
    <location>
        <begin position="168"/>
        <end position="178"/>
    </location>
</feature>